<dbReference type="Pfam" id="PF00293">
    <property type="entry name" value="NUDIX"/>
    <property type="match status" value="1"/>
</dbReference>
<dbReference type="EMBL" id="JACZKO010000033">
    <property type="protein sequence ID" value="MBE0561463.1"/>
    <property type="molecule type" value="Genomic_DNA"/>
</dbReference>
<dbReference type="Gene3D" id="3.90.79.10">
    <property type="entry name" value="Nucleoside Triphosphate Pyrophosphohydrolase"/>
    <property type="match status" value="1"/>
</dbReference>
<dbReference type="InterPro" id="IPR020476">
    <property type="entry name" value="Nudix_hydrolase"/>
</dbReference>
<evidence type="ECO:0000256" key="1">
    <source>
        <dbReference type="ARBA" id="ARBA00001946"/>
    </source>
</evidence>
<accession>A0A011TSQ2</accession>
<gene>
    <name evidence="4" type="ORF">IH622_11730</name>
</gene>
<evidence type="ECO:0000313" key="4">
    <source>
        <dbReference type="EMBL" id="MBE0561463.1"/>
    </source>
</evidence>
<comment type="caution">
    <text evidence="4">The sequence shown here is derived from an EMBL/GenBank/DDBJ whole genome shotgun (WGS) entry which is preliminary data.</text>
</comment>
<evidence type="ECO:0000256" key="3">
    <source>
        <dbReference type="RuleBase" id="RU003476"/>
    </source>
</evidence>
<protein>
    <submittedName>
        <fullName evidence="4">NUDIX domain-containing protein</fullName>
    </submittedName>
</protein>
<dbReference type="InterPro" id="IPR015797">
    <property type="entry name" value="NUDIX_hydrolase-like_dom_sf"/>
</dbReference>
<reference evidence="4" key="1">
    <citation type="submission" date="2020-09" db="EMBL/GenBank/DDBJ databases">
        <authorList>
            <person name="Dalcin Martins P."/>
        </authorList>
    </citation>
    <scope>NUCLEOTIDE SEQUENCE</scope>
    <source>
        <strain evidence="4">MAG47</strain>
    </source>
</reference>
<dbReference type="RefSeq" id="WP_010658324.1">
    <property type="nucleotide sequence ID" value="NZ_CP044970.1"/>
</dbReference>
<dbReference type="PANTHER" id="PTHR43046:SF14">
    <property type="entry name" value="MUTT_NUDIX FAMILY PROTEIN"/>
    <property type="match status" value="1"/>
</dbReference>
<dbReference type="InterPro" id="IPR000086">
    <property type="entry name" value="NUDIX_hydrolase_dom"/>
</dbReference>
<keyword evidence="2 3" id="KW-0378">Hydrolase</keyword>
<proteinExistence type="inferred from homology"/>
<dbReference type="PROSITE" id="PS51462">
    <property type="entry name" value="NUDIX"/>
    <property type="match status" value="1"/>
</dbReference>
<evidence type="ECO:0000256" key="2">
    <source>
        <dbReference type="ARBA" id="ARBA00022801"/>
    </source>
</evidence>
<dbReference type="InterPro" id="IPR020084">
    <property type="entry name" value="NUDIX_hydrolase_CS"/>
</dbReference>
<dbReference type="GO" id="GO:0016787">
    <property type="term" value="F:hydrolase activity"/>
    <property type="evidence" value="ECO:0007669"/>
    <property type="project" value="UniProtKB-KW"/>
</dbReference>
<dbReference type="SUPFAM" id="SSF55811">
    <property type="entry name" value="Nudix"/>
    <property type="match status" value="1"/>
</dbReference>
<reference evidence="4" key="2">
    <citation type="submission" date="2020-10" db="EMBL/GenBank/DDBJ databases">
        <title>Enrichment of novel Verrucomicrobia, Bacteroidetes and Krumholzibacteria in an oxygen-limited, methane- and iron-fed bioreactor inoculated with Bothnian Sea sediments.</title>
        <authorList>
            <person name="Martins P.D."/>
            <person name="de Jong A."/>
            <person name="Lenstra W.K."/>
            <person name="van Helmond N.A.G.M."/>
            <person name="Slomp C.P."/>
            <person name="Jetten M.S.M."/>
            <person name="Welte C.U."/>
            <person name="Rasigraf O."/>
        </authorList>
    </citation>
    <scope>NUCLEOTIDE SEQUENCE</scope>
    <source>
        <strain evidence="4">MAG47</strain>
    </source>
</reference>
<sequence>MPDIVNAVLVGSQGVLLGRRSPDRRAYPNRWSFPGGHVEAGESFERALQREIQEELGLTLHSFSFLTTIEIASPAASFHLFTVTAWGGRPAIRDQEHTELRWFMPEEACALDDLALEEYRPLFHKLSGMAASR</sequence>
<comment type="cofactor">
    <cofactor evidence="1">
        <name>Mg(2+)</name>
        <dbReference type="ChEBI" id="CHEBI:18420"/>
    </cofactor>
</comment>
<organism evidence="4 5">
    <name type="scientific">Brucella anthropi</name>
    <name type="common">Ochrobactrum anthropi</name>
    <dbReference type="NCBI Taxonomy" id="529"/>
    <lineage>
        <taxon>Bacteria</taxon>
        <taxon>Pseudomonadati</taxon>
        <taxon>Pseudomonadota</taxon>
        <taxon>Alphaproteobacteria</taxon>
        <taxon>Hyphomicrobiales</taxon>
        <taxon>Brucellaceae</taxon>
        <taxon>Brucella/Ochrobactrum group</taxon>
        <taxon>Brucella</taxon>
    </lineage>
</organism>
<dbReference type="Proteomes" id="UP000642265">
    <property type="component" value="Unassembled WGS sequence"/>
</dbReference>
<dbReference type="AlphaFoldDB" id="A0A011TSQ2"/>
<comment type="similarity">
    <text evidence="3">Belongs to the Nudix hydrolase family.</text>
</comment>
<evidence type="ECO:0000313" key="5">
    <source>
        <dbReference type="Proteomes" id="UP000642265"/>
    </source>
</evidence>
<dbReference type="PRINTS" id="PR00502">
    <property type="entry name" value="NUDIXFAMILY"/>
</dbReference>
<dbReference type="PROSITE" id="PS00893">
    <property type="entry name" value="NUDIX_BOX"/>
    <property type="match status" value="1"/>
</dbReference>
<dbReference type="PANTHER" id="PTHR43046">
    <property type="entry name" value="GDP-MANNOSE MANNOSYL HYDROLASE"/>
    <property type="match status" value="1"/>
</dbReference>
<name>A0A011TSQ2_BRUAN</name>